<proteinExistence type="predicted"/>
<sequence>MRTRNGLAAARAGALLMAGTLSACSPDAAQPEPTPTTYDIGAADLTATEPNDICRTRHPAFLRDLLLRISAGLPPGSSGFEFIHFTVDKPKLNGEWAAMVRFRAALPGEPVQTMRTVAPFNPEDCTTGAWSLYRREGAYEK</sequence>
<organism evidence="2 3">
    <name type="scientific">Novosphingobium resinovorum</name>
    <dbReference type="NCBI Taxonomy" id="158500"/>
    <lineage>
        <taxon>Bacteria</taxon>
        <taxon>Pseudomonadati</taxon>
        <taxon>Pseudomonadota</taxon>
        <taxon>Alphaproteobacteria</taxon>
        <taxon>Sphingomonadales</taxon>
        <taxon>Sphingomonadaceae</taxon>
        <taxon>Novosphingobium</taxon>
    </lineage>
</organism>
<feature type="signal peptide" evidence="1">
    <location>
        <begin position="1"/>
        <end position="23"/>
    </location>
</feature>
<keyword evidence="1" id="KW-0732">Signal</keyword>
<dbReference type="EMBL" id="JFYZ01000066">
    <property type="protein sequence ID" value="EZP70473.1"/>
    <property type="molecule type" value="Genomic_DNA"/>
</dbReference>
<name>A0A031JB64_9SPHN</name>
<evidence type="ECO:0000313" key="2">
    <source>
        <dbReference type="EMBL" id="EZP70473.1"/>
    </source>
</evidence>
<protein>
    <recommendedName>
        <fullName evidence="4">Lipoprotein</fullName>
    </recommendedName>
</protein>
<gene>
    <name evidence="2" type="ORF">BV97_05397</name>
</gene>
<evidence type="ECO:0008006" key="4">
    <source>
        <dbReference type="Google" id="ProtNLM"/>
    </source>
</evidence>
<dbReference type="PROSITE" id="PS51257">
    <property type="entry name" value="PROKAR_LIPOPROTEIN"/>
    <property type="match status" value="1"/>
</dbReference>
<evidence type="ECO:0000313" key="3">
    <source>
        <dbReference type="Proteomes" id="UP000024329"/>
    </source>
</evidence>
<comment type="caution">
    <text evidence="2">The sequence shown here is derived from an EMBL/GenBank/DDBJ whole genome shotgun (WGS) entry which is preliminary data.</text>
</comment>
<feature type="chain" id="PRO_5001556560" description="Lipoprotein" evidence="1">
    <location>
        <begin position="24"/>
        <end position="141"/>
    </location>
</feature>
<reference evidence="2 3" key="1">
    <citation type="submission" date="2014-03" db="EMBL/GenBank/DDBJ databases">
        <title>Whole genome sequence of Novosphingobium resinovorum KF1.</title>
        <authorList>
            <person name="Gan H.M."/>
            <person name="Gan H.Y."/>
            <person name="Chew T.H."/>
            <person name="Savka M.A."/>
        </authorList>
    </citation>
    <scope>NUCLEOTIDE SEQUENCE [LARGE SCALE GENOMIC DNA]</scope>
    <source>
        <strain evidence="2 3">KF1</strain>
    </source>
</reference>
<dbReference type="Proteomes" id="UP000024329">
    <property type="component" value="Unassembled WGS sequence"/>
</dbReference>
<evidence type="ECO:0000256" key="1">
    <source>
        <dbReference type="SAM" id="SignalP"/>
    </source>
</evidence>
<accession>A0A031JB64</accession>
<dbReference type="AlphaFoldDB" id="A0A031JB64"/>